<accession>A0ABX0AAS0</accession>
<proteinExistence type="predicted"/>
<keyword evidence="2" id="KW-1185">Reference proteome</keyword>
<comment type="caution">
    <text evidence="1">The sequence shown here is derived from an EMBL/GenBank/DDBJ whole genome shotgun (WGS) entry which is preliminary data.</text>
</comment>
<evidence type="ECO:0000313" key="1">
    <source>
        <dbReference type="EMBL" id="NDK38637.1"/>
    </source>
</evidence>
<dbReference type="Proteomes" id="UP001429354">
    <property type="component" value="Unassembled WGS sequence"/>
</dbReference>
<name>A0ABX0AAS0_9GAMM</name>
<protein>
    <recommendedName>
        <fullName evidence="3">Type II secretion system protein</fullName>
    </recommendedName>
</protein>
<dbReference type="RefSeq" id="WP_162349211.1">
    <property type="nucleotide sequence ID" value="NZ_QOVG01000004.1"/>
</dbReference>
<evidence type="ECO:0008006" key="3">
    <source>
        <dbReference type="Google" id="ProtNLM"/>
    </source>
</evidence>
<dbReference type="EMBL" id="QOVG01000004">
    <property type="protein sequence ID" value="NDK38637.1"/>
    <property type="molecule type" value="Genomic_DNA"/>
</dbReference>
<sequence>MSTRNAGRWLAIAASVVVVATLIGAMLVMGSPASQRESRLDRKREQDLTRIAMLITTRAQAGKPLPASLAALASEPGVRLATRDPQTDAPYGYETTGHDTYRLCAVFTTDTAQESGRGWIDQEWLHGQGRHCFDRKGTPRKG</sequence>
<organism evidence="1 2">
    <name type="scientific">Pseudoxanthomonas gei</name>
    <dbReference type="NCBI Taxonomy" id="1383030"/>
    <lineage>
        <taxon>Bacteria</taxon>
        <taxon>Pseudomonadati</taxon>
        <taxon>Pseudomonadota</taxon>
        <taxon>Gammaproteobacteria</taxon>
        <taxon>Lysobacterales</taxon>
        <taxon>Lysobacteraceae</taxon>
        <taxon>Pseudoxanthomonas</taxon>
    </lineage>
</organism>
<reference evidence="1 2" key="1">
    <citation type="submission" date="2018-07" db="EMBL/GenBank/DDBJ databases">
        <title>Whole genome Sequencing of Pseudoxanthomonas gei KCTC 32298 (T).</title>
        <authorList>
            <person name="Kumar S."/>
            <person name="Bansal K."/>
            <person name="Kaur A."/>
            <person name="Patil P."/>
            <person name="Sharma S."/>
            <person name="Patil P.B."/>
        </authorList>
    </citation>
    <scope>NUCLEOTIDE SEQUENCE [LARGE SCALE GENOMIC DNA]</scope>
    <source>
        <strain evidence="1 2">KCTC 32298</strain>
    </source>
</reference>
<evidence type="ECO:0000313" key="2">
    <source>
        <dbReference type="Proteomes" id="UP001429354"/>
    </source>
</evidence>
<gene>
    <name evidence="1" type="ORF">DT603_07255</name>
</gene>